<gene>
    <name evidence="1" type="ORF">PSYICH_LOCUS10150</name>
</gene>
<evidence type="ECO:0008006" key="3">
    <source>
        <dbReference type="Google" id="ProtNLM"/>
    </source>
</evidence>
<sequence>MNMLNIFEKLLFYNENTNNIEDQISTVIFIASLTQDTLEPLEIDTLSKICSIFYKTLYGNDFKNFKCFLNSEIIKIELFTIRICNRSLWQAVWFNSIKNFELLPSRNKIVSHKDDTNFLMWCLHYILNNVVILDKNSLYLLRTLHLILNRTDLLLISLSSSIIKLMNKVALSPHHGFKQLACNISKIVLKFLEPSQQFEICNISSLPIKGIEMSEVVDTFTDTLIKENLKNIVAKVLMMFSNNIENKDGSYLYEKVLLCTFEEWIDLVWPLFFKHLQEIEYEGEFFQSLVKYWIPLTINAYRTDFYSFIRKQPIDLRLKAHILLESRRKGFLFESEKSIFNHLETKDLRLRIISTYRKKSLVPETEDINFLMDYLYSNLKTYLEDEEVDCIQKFFSQIAFVSHTELKKGDSDFGFYEDFAYKIMNYCHKTFATEFFEVGAQVLHNFLTILKGSHKQLKLIYKLEKRDYYENGENFLFIKLKEKQLLEQNIFPQIRDCILRIDCYSLILTNLIRQHYNNYQFMTPSLFKNILTKIESTPNIQNTERIINCSNLLFSQTKSIETLIFIEEIEILVLRKLETKDPNEKDLFKKVLYLEILTVATKRQFKVKKIDELVQKSLFYIDHILESNFLQGISYRCTKVVETFITRVIFLISQNMHELWPSIEREYAIQTLLNIIENSNMKKPVSVSTDLLRQFGYKLEEDEFGKNFKIVFLNETLEAIKYVPPTKYLKIRRNPESRLVIHALCISQKDPKKPYLHWTMKYLIELISNPVITDLAISSCLHTIELLICDNRLQQQTLCYIPDIIFHCVELSKRPNWIVRNANLQLAKSLMERLYGVSMNNFCRPKNIADLFVLYPKIASYFFKLLSLEELDDRAVILFQFFSESYIKETVLDDDISEILDCFKIVLVHIIKNYDNQYGKLAVKSYVSICQASDIPNVFLDIADFIQINFVTLPKNIFANLIMLMQELHEKYKTSFEFQVDKSGGQNMYFGWVNLTFFLKKFHTKLFDFLLLKVKSVGDILCEKLYENNLWVHNNLTFFFLNANSVQICEMLDDKTFFNVPEFAQVKMLSILIQRSENDLFSDADLENITNSLFRIALSSNEKTVYLLNCYYKCLLIFQENANINFEFTALLSKNVYKNLITLIYISKKPFYNNSNDQFFNSLINSIKSNISTNEDIDRDILAALTLSFPVLPKKVCIDILKIILYYSLFKTTYLDAFYCVCVISNKSYNGILYALDNFYSLDNLKTILEDDVIVKRFILDVKSFVNTNFAEIKCDDNEFYIVEEEVLIPNSFIKKIFSCKHFYKK</sequence>
<evidence type="ECO:0000313" key="2">
    <source>
        <dbReference type="Proteomes" id="UP001153636"/>
    </source>
</evidence>
<dbReference type="OrthoDB" id="6614653at2759"/>
<feature type="non-terminal residue" evidence="1">
    <location>
        <position position="1306"/>
    </location>
</feature>
<proteinExistence type="predicted"/>
<evidence type="ECO:0000313" key="1">
    <source>
        <dbReference type="EMBL" id="CAH1110169.1"/>
    </source>
</evidence>
<name>A0A9P0D448_9CUCU</name>
<organism evidence="1 2">
    <name type="scientific">Psylliodes chrysocephalus</name>
    <dbReference type="NCBI Taxonomy" id="3402493"/>
    <lineage>
        <taxon>Eukaryota</taxon>
        <taxon>Metazoa</taxon>
        <taxon>Ecdysozoa</taxon>
        <taxon>Arthropoda</taxon>
        <taxon>Hexapoda</taxon>
        <taxon>Insecta</taxon>
        <taxon>Pterygota</taxon>
        <taxon>Neoptera</taxon>
        <taxon>Endopterygota</taxon>
        <taxon>Coleoptera</taxon>
        <taxon>Polyphaga</taxon>
        <taxon>Cucujiformia</taxon>
        <taxon>Chrysomeloidea</taxon>
        <taxon>Chrysomelidae</taxon>
        <taxon>Galerucinae</taxon>
        <taxon>Alticini</taxon>
        <taxon>Psylliodes</taxon>
    </lineage>
</organism>
<dbReference type="EMBL" id="OV651816">
    <property type="protein sequence ID" value="CAH1110169.1"/>
    <property type="molecule type" value="Genomic_DNA"/>
</dbReference>
<protein>
    <recommendedName>
        <fullName evidence="3">DUF2428 domain-containing protein</fullName>
    </recommendedName>
</protein>
<keyword evidence="2" id="KW-1185">Reference proteome</keyword>
<reference evidence="1" key="1">
    <citation type="submission" date="2022-01" db="EMBL/GenBank/DDBJ databases">
        <authorList>
            <person name="King R."/>
        </authorList>
    </citation>
    <scope>NUCLEOTIDE SEQUENCE</scope>
</reference>
<accession>A0A9P0D448</accession>
<dbReference type="Proteomes" id="UP001153636">
    <property type="component" value="Chromosome 4"/>
</dbReference>